<name>A0A0F9C3B8_9ZZZZ</name>
<dbReference type="Pfam" id="PF02811">
    <property type="entry name" value="PHP"/>
    <property type="match status" value="1"/>
</dbReference>
<dbReference type="SMART" id="SM00481">
    <property type="entry name" value="POLIIIAc"/>
    <property type="match status" value="1"/>
</dbReference>
<dbReference type="InterPro" id="IPR052018">
    <property type="entry name" value="PHP_domain"/>
</dbReference>
<evidence type="ECO:0000259" key="1">
    <source>
        <dbReference type="SMART" id="SM00481"/>
    </source>
</evidence>
<dbReference type="SUPFAM" id="SSF89550">
    <property type="entry name" value="PHP domain-like"/>
    <property type="match status" value="1"/>
</dbReference>
<dbReference type="InterPro" id="IPR003141">
    <property type="entry name" value="Pol/His_phosphatase_N"/>
</dbReference>
<feature type="non-terminal residue" evidence="2">
    <location>
        <position position="281"/>
    </location>
</feature>
<accession>A0A0F9C3B8</accession>
<dbReference type="GO" id="GO:0035312">
    <property type="term" value="F:5'-3' DNA exonuclease activity"/>
    <property type="evidence" value="ECO:0007669"/>
    <property type="project" value="TreeGrafter"/>
</dbReference>
<dbReference type="InterPro" id="IPR016195">
    <property type="entry name" value="Pol/histidinol_Pase-like"/>
</dbReference>
<dbReference type="PANTHER" id="PTHR42924:SF3">
    <property type="entry name" value="POLYMERASE_HISTIDINOL PHOSPHATASE N-TERMINAL DOMAIN-CONTAINING PROTEIN"/>
    <property type="match status" value="1"/>
</dbReference>
<comment type="caution">
    <text evidence="2">The sequence shown here is derived from an EMBL/GenBank/DDBJ whole genome shotgun (WGS) entry which is preliminary data.</text>
</comment>
<dbReference type="Gene3D" id="1.10.150.650">
    <property type="match status" value="1"/>
</dbReference>
<sequence length="281" mass="30454">MRNFVDLHTHSIRSDGQLTPVEVVRLAEGKRLAAVALTDHDTVAGLAEAERAARSLEVRFVPGVEVSAKFGGGTLHILGLGISSGDRRLGAVLRRLAEARRRRNPKIIVRLRAAGVDVTLGQWRQFAGESGMVGRLHLAKLLCLKGYAANISQAFGRYIGSAGVGFVDKECLTPAEVIDAIHAAGGLAVLAHPPELKFANFAQLDRFVGALAREARRLELWGELRREQLDALIEAGVPLTFYSVPADQLGEVAIAHRRSRRHRLGLGVHAHLVGIYPGMTR</sequence>
<dbReference type="GO" id="GO:0004534">
    <property type="term" value="F:5'-3' RNA exonuclease activity"/>
    <property type="evidence" value="ECO:0007669"/>
    <property type="project" value="TreeGrafter"/>
</dbReference>
<dbReference type="EMBL" id="LAZR01048770">
    <property type="protein sequence ID" value="KKK91176.1"/>
    <property type="molecule type" value="Genomic_DNA"/>
</dbReference>
<dbReference type="PANTHER" id="PTHR42924">
    <property type="entry name" value="EXONUCLEASE"/>
    <property type="match status" value="1"/>
</dbReference>
<dbReference type="InterPro" id="IPR004013">
    <property type="entry name" value="PHP_dom"/>
</dbReference>
<gene>
    <name evidence="2" type="ORF">LCGC14_2715580</name>
</gene>
<organism evidence="2">
    <name type="scientific">marine sediment metagenome</name>
    <dbReference type="NCBI Taxonomy" id="412755"/>
    <lineage>
        <taxon>unclassified sequences</taxon>
        <taxon>metagenomes</taxon>
        <taxon>ecological metagenomes</taxon>
    </lineage>
</organism>
<reference evidence="2" key="1">
    <citation type="journal article" date="2015" name="Nature">
        <title>Complex archaea that bridge the gap between prokaryotes and eukaryotes.</title>
        <authorList>
            <person name="Spang A."/>
            <person name="Saw J.H."/>
            <person name="Jorgensen S.L."/>
            <person name="Zaremba-Niedzwiedzka K."/>
            <person name="Martijn J."/>
            <person name="Lind A.E."/>
            <person name="van Eijk R."/>
            <person name="Schleper C."/>
            <person name="Guy L."/>
            <person name="Ettema T.J."/>
        </authorList>
    </citation>
    <scope>NUCLEOTIDE SEQUENCE</scope>
</reference>
<dbReference type="Gene3D" id="3.20.20.140">
    <property type="entry name" value="Metal-dependent hydrolases"/>
    <property type="match status" value="1"/>
</dbReference>
<proteinExistence type="predicted"/>
<feature type="domain" description="Polymerase/histidinol phosphatase N-terminal" evidence="1">
    <location>
        <begin position="5"/>
        <end position="70"/>
    </location>
</feature>
<evidence type="ECO:0000313" key="2">
    <source>
        <dbReference type="EMBL" id="KKK91176.1"/>
    </source>
</evidence>
<dbReference type="AlphaFoldDB" id="A0A0F9C3B8"/>
<dbReference type="CDD" id="cd07438">
    <property type="entry name" value="PHP_HisPPase_AMP"/>
    <property type="match status" value="1"/>
</dbReference>
<protein>
    <recommendedName>
        <fullName evidence="1">Polymerase/histidinol phosphatase N-terminal domain-containing protein</fullName>
    </recommendedName>
</protein>